<dbReference type="eggNOG" id="ENOG502QSI0">
    <property type="taxonomic scope" value="Eukaryota"/>
</dbReference>
<evidence type="ECO:0000313" key="2">
    <source>
        <dbReference type="Proteomes" id="UP000007875"/>
    </source>
</evidence>
<dbReference type="FunCoup" id="H2YZY9">
    <property type="interactions" value="65"/>
</dbReference>
<dbReference type="Ensembl" id="ENSCSAVT00000011032.1">
    <property type="protein sequence ID" value="ENSCSAVP00000010901.1"/>
    <property type="gene ID" value="ENSCSAVG00000006386.1"/>
</dbReference>
<dbReference type="PANTHER" id="PTHR28589">
    <property type="entry name" value="28S RIBOSOMAL PROTEIN S34, MITOCHONDRIAL"/>
    <property type="match status" value="1"/>
</dbReference>
<dbReference type="PANTHER" id="PTHR28589:SF1">
    <property type="entry name" value="SMALL RIBOSOMAL SUBUNIT PROTEIN MS34"/>
    <property type="match status" value="1"/>
</dbReference>
<dbReference type="AlphaFoldDB" id="H2YZY9"/>
<proteinExistence type="predicted"/>
<dbReference type="Proteomes" id="UP000007875">
    <property type="component" value="Unassembled WGS sequence"/>
</dbReference>
<evidence type="ECO:0000313" key="1">
    <source>
        <dbReference type="Ensembl" id="ENSCSAVP00000010901.1"/>
    </source>
</evidence>
<dbReference type="InterPro" id="IPR032053">
    <property type="entry name" value="Ribosomal_mS34"/>
</dbReference>
<dbReference type="STRING" id="51511.ENSCSAVP00000010901"/>
<dbReference type="InParanoid" id="H2YZY9"/>
<dbReference type="OMA" id="HMEQQFK"/>
<dbReference type="GeneTree" id="ENSGT00390000008964"/>
<dbReference type="GO" id="GO:0005739">
    <property type="term" value="C:mitochondrion"/>
    <property type="evidence" value="ECO:0007669"/>
    <property type="project" value="InterPro"/>
</dbReference>
<dbReference type="Pfam" id="PF16053">
    <property type="entry name" value="MRP-S34"/>
    <property type="match status" value="1"/>
</dbReference>
<sequence>MAQNIERKLLAHIARKYPRPLHEMHAPKPHITERMRKRNAEEKKLFQILSRLPSWGIGRLFTTYDDLRNNAPTFWRLTRVHVDLKSPDMEYGVAWGVKTAEGRNEGYEKELLDANEHIWRLIPKHEEHNYLEYKAQSAETKEVPLYIPLPPLMAELEKQQNPQTASDNMEPMMRLLIKRGVSEKNRQKLADGSLV</sequence>
<reference evidence="1" key="2">
    <citation type="submission" date="2025-08" db="UniProtKB">
        <authorList>
            <consortium name="Ensembl"/>
        </authorList>
    </citation>
    <scope>IDENTIFICATION</scope>
</reference>
<protein>
    <recommendedName>
        <fullName evidence="3">28S ribosomal protein S34, mitochondrial</fullName>
    </recommendedName>
</protein>
<evidence type="ECO:0008006" key="3">
    <source>
        <dbReference type="Google" id="ProtNLM"/>
    </source>
</evidence>
<keyword evidence="2" id="KW-1185">Reference proteome</keyword>
<name>H2YZY9_CIOSA</name>
<organism evidence="1 2">
    <name type="scientific">Ciona savignyi</name>
    <name type="common">Pacific transparent sea squirt</name>
    <dbReference type="NCBI Taxonomy" id="51511"/>
    <lineage>
        <taxon>Eukaryota</taxon>
        <taxon>Metazoa</taxon>
        <taxon>Chordata</taxon>
        <taxon>Tunicata</taxon>
        <taxon>Ascidiacea</taxon>
        <taxon>Phlebobranchia</taxon>
        <taxon>Cionidae</taxon>
        <taxon>Ciona</taxon>
    </lineage>
</organism>
<dbReference type="GO" id="GO:0003735">
    <property type="term" value="F:structural constituent of ribosome"/>
    <property type="evidence" value="ECO:0007669"/>
    <property type="project" value="InterPro"/>
</dbReference>
<reference evidence="1" key="3">
    <citation type="submission" date="2025-09" db="UniProtKB">
        <authorList>
            <consortium name="Ensembl"/>
        </authorList>
    </citation>
    <scope>IDENTIFICATION</scope>
</reference>
<accession>H2YZY9</accession>
<reference evidence="2" key="1">
    <citation type="submission" date="2003-08" db="EMBL/GenBank/DDBJ databases">
        <authorList>
            <person name="Birren B."/>
            <person name="Nusbaum C."/>
            <person name="Abebe A."/>
            <person name="Abouelleil A."/>
            <person name="Adekoya E."/>
            <person name="Ait-zahra M."/>
            <person name="Allen N."/>
            <person name="Allen T."/>
            <person name="An P."/>
            <person name="Anderson M."/>
            <person name="Anderson S."/>
            <person name="Arachchi H."/>
            <person name="Armbruster J."/>
            <person name="Bachantsang P."/>
            <person name="Baldwin J."/>
            <person name="Barry A."/>
            <person name="Bayul T."/>
            <person name="Blitshsteyn B."/>
            <person name="Bloom T."/>
            <person name="Blye J."/>
            <person name="Boguslavskiy L."/>
            <person name="Borowsky M."/>
            <person name="Boukhgalter B."/>
            <person name="Brunache A."/>
            <person name="Butler J."/>
            <person name="Calixte N."/>
            <person name="Calvo S."/>
            <person name="Camarata J."/>
            <person name="Campo K."/>
            <person name="Chang J."/>
            <person name="Cheshatsang Y."/>
            <person name="Citroen M."/>
            <person name="Collymore A."/>
            <person name="Considine T."/>
            <person name="Cook A."/>
            <person name="Cooke P."/>
            <person name="Corum B."/>
            <person name="Cuomo C."/>
            <person name="David R."/>
            <person name="Dawoe T."/>
            <person name="Degray S."/>
            <person name="Dodge S."/>
            <person name="Dooley K."/>
            <person name="Dorje P."/>
            <person name="Dorjee K."/>
            <person name="Dorris L."/>
            <person name="Duffey N."/>
            <person name="Dupes A."/>
            <person name="Elkins T."/>
            <person name="Engels R."/>
            <person name="Erickson J."/>
            <person name="Farina A."/>
            <person name="Faro S."/>
            <person name="Ferreira P."/>
            <person name="Fischer H."/>
            <person name="Fitzgerald M."/>
            <person name="Foley K."/>
            <person name="Gage D."/>
            <person name="Galagan J."/>
            <person name="Gearin G."/>
            <person name="Gnerre S."/>
            <person name="Gnirke A."/>
            <person name="Goyette A."/>
            <person name="Graham J."/>
            <person name="Grandbois E."/>
            <person name="Gyaltsen K."/>
            <person name="Hafez N."/>
            <person name="Hagopian D."/>
            <person name="Hagos B."/>
            <person name="Hall J."/>
            <person name="Hatcher B."/>
            <person name="Heller A."/>
            <person name="Higgins H."/>
            <person name="Honan T."/>
            <person name="Horn A."/>
            <person name="Houde N."/>
            <person name="Hughes L."/>
            <person name="Hulme W."/>
            <person name="Husby E."/>
            <person name="Iliev I."/>
            <person name="Jaffe D."/>
            <person name="Jones C."/>
            <person name="Kamal M."/>
            <person name="Kamat A."/>
            <person name="Kamvysselis M."/>
            <person name="Karlsson E."/>
            <person name="Kells C."/>
            <person name="Kieu A."/>
            <person name="Kisner P."/>
            <person name="Kodira C."/>
            <person name="Kulbokas E."/>
            <person name="Labutti K."/>
            <person name="Lama D."/>
            <person name="Landers T."/>
            <person name="Leger J."/>
            <person name="Levine S."/>
            <person name="Lewis D."/>
            <person name="Lewis T."/>
            <person name="Lindblad-toh K."/>
            <person name="Liu X."/>
            <person name="Lokyitsang T."/>
            <person name="Lokyitsang Y."/>
            <person name="Lucien O."/>
            <person name="Lui A."/>
            <person name="Ma L.J."/>
            <person name="Mabbitt R."/>
            <person name="Macdonald J."/>
            <person name="Maclean C."/>
            <person name="Major J."/>
            <person name="Manning J."/>
            <person name="Marabella R."/>
            <person name="Maru K."/>
            <person name="Matthews C."/>
            <person name="Mauceli E."/>
            <person name="Mccarthy M."/>
            <person name="Mcdonough S."/>
            <person name="Mcghee T."/>
            <person name="Meldrim J."/>
            <person name="Meneus L."/>
            <person name="Mesirov J."/>
            <person name="Mihalev A."/>
            <person name="Mihova T."/>
            <person name="Mikkelsen T."/>
            <person name="Mlenga V."/>
            <person name="Moru K."/>
            <person name="Mozes J."/>
            <person name="Mulrain L."/>
            <person name="Munson G."/>
            <person name="Naylor J."/>
            <person name="Newes C."/>
            <person name="Nguyen C."/>
            <person name="Nguyen N."/>
            <person name="Nguyen T."/>
            <person name="Nicol R."/>
            <person name="Nielsen C."/>
            <person name="Nizzari M."/>
            <person name="Norbu C."/>
            <person name="Norbu N."/>
            <person name="O'donnell P."/>
            <person name="Okoawo O."/>
            <person name="O'leary S."/>
            <person name="Omotosho B."/>
            <person name="O'neill K."/>
            <person name="Osman S."/>
            <person name="Parker S."/>
            <person name="Perrin D."/>
            <person name="Phunkhang P."/>
            <person name="Piqani B."/>
            <person name="Purcell S."/>
            <person name="Rachupka T."/>
            <person name="Ramasamy U."/>
            <person name="Rameau R."/>
            <person name="Ray V."/>
            <person name="Raymond C."/>
            <person name="Retta R."/>
            <person name="Richardson S."/>
            <person name="Rise C."/>
            <person name="Rodriguez J."/>
            <person name="Rogers J."/>
            <person name="Rogov P."/>
            <person name="Rutman M."/>
            <person name="Schupbach R."/>
            <person name="Seaman C."/>
            <person name="Settipalli S."/>
            <person name="Sharpe T."/>
            <person name="Sheridan J."/>
            <person name="Sherpa N."/>
            <person name="Shi J."/>
            <person name="Smirnov S."/>
            <person name="Smith C."/>
            <person name="Sougnez C."/>
            <person name="Spencer B."/>
            <person name="Stalker J."/>
            <person name="Stange-thomann N."/>
            <person name="Stavropoulos S."/>
            <person name="Stetson K."/>
            <person name="Stone C."/>
            <person name="Stone S."/>
            <person name="Stubbs M."/>
            <person name="Talamas J."/>
            <person name="Tchuinga P."/>
            <person name="Tenzing P."/>
            <person name="Tesfaye S."/>
            <person name="Theodore J."/>
            <person name="Thoulutsang Y."/>
            <person name="Topham K."/>
            <person name="Towey S."/>
            <person name="Tsamla T."/>
            <person name="Tsomo N."/>
            <person name="Vallee D."/>
            <person name="Vassiliev H."/>
            <person name="Venkataraman V."/>
            <person name="Vinson J."/>
            <person name="Vo A."/>
            <person name="Wade C."/>
            <person name="Wang S."/>
            <person name="Wangchuk T."/>
            <person name="Wangdi T."/>
            <person name="Whittaker C."/>
            <person name="Wilkinson J."/>
            <person name="Wu Y."/>
            <person name="Wyman D."/>
            <person name="Yadav S."/>
            <person name="Yang S."/>
            <person name="Yang X."/>
            <person name="Yeager S."/>
            <person name="Yee E."/>
            <person name="Young G."/>
            <person name="Zainoun J."/>
            <person name="Zembeck L."/>
            <person name="Zimmer A."/>
            <person name="Zody M."/>
            <person name="Lander E."/>
        </authorList>
    </citation>
    <scope>NUCLEOTIDE SEQUENCE [LARGE SCALE GENOMIC DNA]</scope>
</reference>
<dbReference type="HOGENOM" id="CLU_1408281_0_0_1"/>